<dbReference type="InterPro" id="IPR001810">
    <property type="entry name" value="F-box_dom"/>
</dbReference>
<keyword evidence="4" id="KW-1185">Reference proteome</keyword>
<organism evidence="3 4">
    <name type="scientific">Apiospora rasikravindrae</name>
    <dbReference type="NCBI Taxonomy" id="990691"/>
    <lineage>
        <taxon>Eukaryota</taxon>
        <taxon>Fungi</taxon>
        <taxon>Dikarya</taxon>
        <taxon>Ascomycota</taxon>
        <taxon>Pezizomycotina</taxon>
        <taxon>Sordariomycetes</taxon>
        <taxon>Xylariomycetidae</taxon>
        <taxon>Amphisphaeriales</taxon>
        <taxon>Apiosporaceae</taxon>
        <taxon>Apiospora</taxon>
    </lineage>
</organism>
<evidence type="ECO:0000259" key="2">
    <source>
        <dbReference type="SMART" id="SM00256"/>
    </source>
</evidence>
<dbReference type="InterPro" id="IPR036047">
    <property type="entry name" value="F-box-like_dom_sf"/>
</dbReference>
<dbReference type="EMBL" id="JAQQWK010000009">
    <property type="protein sequence ID" value="KAK8035196.1"/>
    <property type="molecule type" value="Genomic_DNA"/>
</dbReference>
<proteinExistence type="predicted"/>
<evidence type="ECO:0000313" key="3">
    <source>
        <dbReference type="EMBL" id="KAK8035196.1"/>
    </source>
</evidence>
<accession>A0ABR1SMT9</accession>
<feature type="compositionally biased region" description="Basic and acidic residues" evidence="1">
    <location>
        <begin position="400"/>
        <end position="409"/>
    </location>
</feature>
<evidence type="ECO:0000256" key="1">
    <source>
        <dbReference type="SAM" id="MobiDB-lite"/>
    </source>
</evidence>
<dbReference type="SUPFAM" id="SSF81383">
    <property type="entry name" value="F-box domain"/>
    <property type="match status" value="1"/>
</dbReference>
<gene>
    <name evidence="3" type="ORF">PG993_010191</name>
</gene>
<dbReference type="CDD" id="cd09917">
    <property type="entry name" value="F-box_SF"/>
    <property type="match status" value="1"/>
</dbReference>
<dbReference type="Gene3D" id="1.20.1280.50">
    <property type="match status" value="1"/>
</dbReference>
<dbReference type="Pfam" id="PF12937">
    <property type="entry name" value="F-box-like"/>
    <property type="match status" value="1"/>
</dbReference>
<feature type="domain" description="F-box" evidence="2">
    <location>
        <begin position="18"/>
        <end position="59"/>
    </location>
</feature>
<dbReference type="SMART" id="SM00256">
    <property type="entry name" value="FBOX"/>
    <property type="match status" value="1"/>
</dbReference>
<reference evidence="3 4" key="1">
    <citation type="submission" date="2023-01" db="EMBL/GenBank/DDBJ databases">
        <title>Analysis of 21 Apiospora genomes using comparative genomics revels a genus with tremendous synthesis potential of carbohydrate active enzymes and secondary metabolites.</title>
        <authorList>
            <person name="Sorensen T."/>
        </authorList>
    </citation>
    <scope>NUCLEOTIDE SEQUENCE [LARGE SCALE GENOMIC DNA]</scope>
    <source>
        <strain evidence="3 4">CBS 33761</strain>
    </source>
</reference>
<name>A0ABR1SMT9_9PEZI</name>
<evidence type="ECO:0000313" key="4">
    <source>
        <dbReference type="Proteomes" id="UP001444661"/>
    </source>
</evidence>
<feature type="compositionally biased region" description="Basic residues" evidence="1">
    <location>
        <begin position="410"/>
        <end position="423"/>
    </location>
</feature>
<protein>
    <submittedName>
        <fullName evidence="3">F-box domain- cyclin-like protein</fullName>
    </submittedName>
</protein>
<sequence length="423" mass="48657">MVRMWKNMKTAKGLFAKLPDEIVLRILHAVPDKISILILRQTCRQLRRLCEDPTLEYRLPILLSTAPFIASFHQGSGSPVQDEVCQPGPEDDYRSHANFGDKKAWEYCQLLWRDQICDDCAELRRDLAAYKRALRRVYQTMLCSSCKAYHPVFLFSLAERQKGPSRRVCIGRQGHVRLCQHETVNWQHLVESGSKSSGHTSVNKLECAPCCRAGNNATAEISRSVAPAGYRLALRNMAKISKKSQVFANMQTRAAYILERLQPFRTCVHLGGRKSEAKAMLHQKRQNGFQCYMENWGNCYMHKCGFFMHAFDNTAIEWLAITSQHILRVESPTDPDWLVALDPESYLGDRDELTRGLMWCRDPNCSMMKRGHTLYALFHQKNLPHETIPLSVAPEEPEAEVPHADEFGRRRSKRLQGQRRLVR</sequence>
<comment type="caution">
    <text evidence="3">The sequence shown here is derived from an EMBL/GenBank/DDBJ whole genome shotgun (WGS) entry which is preliminary data.</text>
</comment>
<dbReference type="Proteomes" id="UP001444661">
    <property type="component" value="Unassembled WGS sequence"/>
</dbReference>
<feature type="region of interest" description="Disordered" evidence="1">
    <location>
        <begin position="391"/>
        <end position="423"/>
    </location>
</feature>